<comment type="similarity">
    <text evidence="1 5">Belongs to the eukaryotic ribosomal protein eS27 family.</text>
</comment>
<feature type="transmembrane region" description="Helical" evidence="6">
    <location>
        <begin position="279"/>
        <end position="300"/>
    </location>
</feature>
<dbReference type="Gene3D" id="2.40.160.110">
    <property type="match status" value="1"/>
</dbReference>
<dbReference type="HAMAP" id="MF_00371">
    <property type="entry name" value="Ribosomal_eS27"/>
    <property type="match status" value="1"/>
</dbReference>
<organism evidence="7 8">
    <name type="scientific">Ditylenchus destructor</name>
    <dbReference type="NCBI Taxonomy" id="166010"/>
    <lineage>
        <taxon>Eukaryota</taxon>
        <taxon>Metazoa</taxon>
        <taxon>Ecdysozoa</taxon>
        <taxon>Nematoda</taxon>
        <taxon>Chromadorea</taxon>
        <taxon>Rhabditida</taxon>
        <taxon>Tylenchina</taxon>
        <taxon>Tylenchomorpha</taxon>
        <taxon>Sphaerularioidea</taxon>
        <taxon>Anguinidae</taxon>
        <taxon>Anguininae</taxon>
        <taxon>Ditylenchus</taxon>
    </lineage>
</organism>
<keyword evidence="5" id="KW-0863">Zinc-finger</keyword>
<keyword evidence="6" id="KW-0472">Membrane</keyword>
<gene>
    <name evidence="7" type="ORF">DdX_17171</name>
</gene>
<evidence type="ECO:0000256" key="4">
    <source>
        <dbReference type="ARBA" id="ARBA00023274"/>
    </source>
</evidence>
<keyword evidence="2 5" id="KW-0862">Zinc</keyword>
<dbReference type="Proteomes" id="UP001201812">
    <property type="component" value="Unassembled WGS sequence"/>
</dbReference>
<dbReference type="GO" id="GO:0006412">
    <property type="term" value="P:translation"/>
    <property type="evidence" value="ECO:0007669"/>
    <property type="project" value="InterPro"/>
</dbReference>
<reference evidence="7" key="1">
    <citation type="submission" date="2022-01" db="EMBL/GenBank/DDBJ databases">
        <title>Genome Sequence Resource for Two Populations of Ditylenchus destructor, the Migratory Endoparasitic Phytonematode.</title>
        <authorList>
            <person name="Zhang H."/>
            <person name="Lin R."/>
            <person name="Xie B."/>
        </authorList>
    </citation>
    <scope>NUCLEOTIDE SEQUENCE</scope>
    <source>
        <strain evidence="7">BazhouSP</strain>
    </source>
</reference>
<dbReference type="Gene3D" id="2.20.25.100">
    <property type="entry name" value="Zn-binding ribosomal proteins"/>
    <property type="match status" value="1"/>
</dbReference>
<evidence type="ECO:0000313" key="8">
    <source>
        <dbReference type="Proteomes" id="UP001201812"/>
    </source>
</evidence>
<evidence type="ECO:0000256" key="1">
    <source>
        <dbReference type="ARBA" id="ARBA00010919"/>
    </source>
</evidence>
<dbReference type="InterPro" id="IPR023407">
    <property type="entry name" value="Ribosomal_eS27_Zn-bd_dom_sf"/>
</dbReference>
<dbReference type="PROSITE" id="PS01168">
    <property type="entry name" value="RIBOSOMAL_S27E"/>
    <property type="match status" value="1"/>
</dbReference>
<keyword evidence="8" id="KW-1185">Reference proteome</keyword>
<name>A0AAD4QZ85_9BILA</name>
<dbReference type="GO" id="GO:0005840">
    <property type="term" value="C:ribosome"/>
    <property type="evidence" value="ECO:0007669"/>
    <property type="project" value="UniProtKB-KW"/>
</dbReference>
<dbReference type="InterPro" id="IPR011332">
    <property type="entry name" value="Ribosomal_zn-bd"/>
</dbReference>
<evidence type="ECO:0000313" key="7">
    <source>
        <dbReference type="EMBL" id="KAI1699679.1"/>
    </source>
</evidence>
<evidence type="ECO:0000256" key="6">
    <source>
        <dbReference type="SAM" id="Phobius"/>
    </source>
</evidence>
<dbReference type="SUPFAM" id="SSF57829">
    <property type="entry name" value="Zn-binding ribosomal proteins"/>
    <property type="match status" value="1"/>
</dbReference>
<dbReference type="GO" id="GO:0003735">
    <property type="term" value="F:structural constituent of ribosome"/>
    <property type="evidence" value="ECO:0007669"/>
    <property type="project" value="InterPro"/>
</dbReference>
<evidence type="ECO:0000256" key="3">
    <source>
        <dbReference type="ARBA" id="ARBA00022980"/>
    </source>
</evidence>
<comment type="caution">
    <text evidence="7">The sequence shown here is derived from an EMBL/GenBank/DDBJ whole genome shotgun (WGS) entry which is preliminary data.</text>
</comment>
<dbReference type="GO" id="GO:0008270">
    <property type="term" value="F:zinc ion binding"/>
    <property type="evidence" value="ECO:0007669"/>
    <property type="project" value="UniProtKB-KW"/>
</dbReference>
<dbReference type="GO" id="GO:1990904">
    <property type="term" value="C:ribonucleoprotein complex"/>
    <property type="evidence" value="ECO:0007669"/>
    <property type="project" value="UniProtKB-KW"/>
</dbReference>
<comment type="cofactor">
    <cofactor evidence="5">
        <name>Zn(2+)</name>
        <dbReference type="ChEBI" id="CHEBI:29105"/>
    </cofactor>
    <text evidence="5">Binds 1 zinc ion per subunit.</text>
</comment>
<dbReference type="AlphaFoldDB" id="A0AAD4QZ85"/>
<dbReference type="EMBL" id="JAKKPZ010000171">
    <property type="protein sequence ID" value="KAI1699679.1"/>
    <property type="molecule type" value="Genomic_DNA"/>
</dbReference>
<dbReference type="FunFam" id="2.20.25.100:FF:000001">
    <property type="entry name" value="40S ribosomal protein S27"/>
    <property type="match status" value="1"/>
</dbReference>
<dbReference type="InterPro" id="IPR000592">
    <property type="entry name" value="Ribosomal_eS27"/>
</dbReference>
<keyword evidence="6" id="KW-1133">Transmembrane helix</keyword>
<keyword evidence="5" id="KW-0479">Metal-binding</keyword>
<keyword evidence="6" id="KW-0812">Transmembrane</keyword>
<dbReference type="PANTHER" id="PTHR11594">
    <property type="entry name" value="40S RIBOSOMAL PROTEIN S27"/>
    <property type="match status" value="1"/>
</dbReference>
<proteinExistence type="inferred from homology"/>
<evidence type="ECO:0000256" key="5">
    <source>
        <dbReference type="RuleBase" id="RU000671"/>
    </source>
</evidence>
<protein>
    <recommendedName>
        <fullName evidence="5">40S ribosomal protein S27</fullName>
    </recommendedName>
</protein>
<keyword evidence="4 5" id="KW-0687">Ribonucleoprotein</keyword>
<keyword evidence="3 5" id="KW-0689">Ribosomal protein</keyword>
<evidence type="ECO:0000256" key="2">
    <source>
        <dbReference type="ARBA" id="ARBA00022833"/>
    </source>
</evidence>
<dbReference type="Pfam" id="PF01667">
    <property type="entry name" value="Ribosomal_S27e"/>
    <property type="match status" value="1"/>
</dbReference>
<sequence length="318" mass="36079">MPLAKDLMVPLLKDERAKHKLKRLVQSPNSFFMDVKCPGCTKITVAFSHSTTPVICSGCGTFLCRPTGGKAKLVEGCKFHSDYGEFGLVDESSNRPCLYLKFHAKLYNFNLNGTNIGTELADFTSPSVKLHGFCALHNEVRKHAQIQASWNAGERRRVLKFVFREGYLNPSSSRHQAEELRWLLERLVYSEHFKGKSVSFSSSNESSAIRISAPLNQKFVCKDRLNISLHHQKYEDIIVEFLPEIDVQPVNTKQGFGSNIYVCERTRRRTLKESFQSTMTIFSGFILGLSSVGVLAGYSLRRMFMSPKRTQPQLYDAF</sequence>
<accession>A0AAD4QZ85</accession>